<proteinExistence type="predicted"/>
<dbReference type="RefSeq" id="WP_348029012.1">
    <property type="nucleotide sequence ID" value="NZ_CP129113.1"/>
</dbReference>
<keyword evidence="2" id="KW-1133">Transmembrane helix</keyword>
<feature type="region of interest" description="Disordered" evidence="1">
    <location>
        <begin position="1"/>
        <end position="31"/>
    </location>
</feature>
<evidence type="ECO:0000256" key="2">
    <source>
        <dbReference type="SAM" id="Phobius"/>
    </source>
</evidence>
<dbReference type="InterPro" id="IPR045946">
    <property type="entry name" value="DUF6366"/>
</dbReference>
<feature type="transmembrane region" description="Helical" evidence="2">
    <location>
        <begin position="47"/>
        <end position="70"/>
    </location>
</feature>
<name>A0ABY9KWV2_9BACI</name>
<keyword evidence="2" id="KW-0472">Membrane</keyword>
<sequence length="71" mass="8039">MTDNNESPEETRERLRQQEIRNNPTGNLHDSFHRANSGSLVDLFNGLSWKAAAVLILILIIGTIIMLAFFK</sequence>
<keyword evidence="4" id="KW-1185">Reference proteome</keyword>
<evidence type="ECO:0000256" key="1">
    <source>
        <dbReference type="SAM" id="MobiDB-lite"/>
    </source>
</evidence>
<organism evidence="3 4">
    <name type="scientific">Aciduricibacillus chroicocephali</name>
    <dbReference type="NCBI Taxonomy" id="3054939"/>
    <lineage>
        <taxon>Bacteria</taxon>
        <taxon>Bacillati</taxon>
        <taxon>Bacillota</taxon>
        <taxon>Bacilli</taxon>
        <taxon>Bacillales</taxon>
        <taxon>Bacillaceae</taxon>
        <taxon>Aciduricibacillus</taxon>
    </lineage>
</organism>
<keyword evidence="2" id="KW-0812">Transmembrane</keyword>
<reference evidence="3" key="1">
    <citation type="submission" date="2023-06" db="EMBL/GenBank/DDBJ databases">
        <title>A Treasure from Seagulls: Isolation and Description of Aciduricobacillus qingdaonensis gen. nov., sp. nov., a Rare Obligately Uric Acid-utilizing Member in the Family Bacillaceae.</title>
        <authorList>
            <person name="Liu W."/>
            <person name="Wang B."/>
        </authorList>
    </citation>
    <scope>NUCLEOTIDE SEQUENCE</scope>
    <source>
        <strain evidence="3">44XB</strain>
    </source>
</reference>
<gene>
    <name evidence="3" type="ORF">QR721_03065</name>
</gene>
<dbReference type="Proteomes" id="UP001180087">
    <property type="component" value="Chromosome"/>
</dbReference>
<evidence type="ECO:0000313" key="3">
    <source>
        <dbReference type="EMBL" id="WLV25227.1"/>
    </source>
</evidence>
<accession>A0ABY9KWV2</accession>
<feature type="compositionally biased region" description="Polar residues" evidence="1">
    <location>
        <begin position="20"/>
        <end position="31"/>
    </location>
</feature>
<dbReference type="Pfam" id="PF19893">
    <property type="entry name" value="DUF6366"/>
    <property type="match status" value="1"/>
</dbReference>
<evidence type="ECO:0000313" key="4">
    <source>
        <dbReference type="Proteomes" id="UP001180087"/>
    </source>
</evidence>
<dbReference type="EMBL" id="CP129113">
    <property type="protein sequence ID" value="WLV25227.1"/>
    <property type="molecule type" value="Genomic_DNA"/>
</dbReference>
<feature type="compositionally biased region" description="Basic and acidic residues" evidence="1">
    <location>
        <begin position="9"/>
        <end position="19"/>
    </location>
</feature>
<protein>
    <submittedName>
        <fullName evidence="3">DUF6366 family protein</fullName>
    </submittedName>
</protein>